<dbReference type="EMBL" id="PGOL01000304">
    <property type="protein sequence ID" value="PKI72978.1"/>
    <property type="molecule type" value="Genomic_DNA"/>
</dbReference>
<protein>
    <submittedName>
        <fullName evidence="1">Uncharacterized protein</fullName>
    </submittedName>
</protein>
<dbReference type="AlphaFoldDB" id="A0A218WYC6"/>
<evidence type="ECO:0000313" key="4">
    <source>
        <dbReference type="Proteomes" id="UP000233551"/>
    </source>
</evidence>
<reference evidence="1" key="2">
    <citation type="submission" date="2017-06" db="EMBL/GenBank/DDBJ databases">
        <title>The pomegranate genome and the genomics of punicalagin biosynthesis.</title>
        <authorList>
            <person name="Xu C."/>
        </authorList>
    </citation>
    <scope>NUCLEOTIDE SEQUENCE [LARGE SCALE GENOMIC DNA]</scope>
    <source>
        <tissue evidence="1">Fresh leaf</tissue>
    </source>
</reference>
<dbReference type="Proteomes" id="UP000233551">
    <property type="component" value="Unassembled WGS sequence"/>
</dbReference>
<comment type="caution">
    <text evidence="1">The sequence shown here is derived from an EMBL/GenBank/DDBJ whole genome shotgun (WGS) entry which is preliminary data.</text>
</comment>
<evidence type="ECO:0000313" key="1">
    <source>
        <dbReference type="EMBL" id="OWM77643.1"/>
    </source>
</evidence>
<sequence length="85" mass="9786">MRYAFDSKMVAAVRASFHSREEVALYPSQLINLSSSSAAQPCRTKKGRLCCTSCYGRWQNKEGKIVLYFVLEYMETDVNKFIQSF</sequence>
<keyword evidence="4" id="KW-1185">Reference proteome</keyword>
<accession>A0A218WYC6</accession>
<dbReference type="Proteomes" id="UP000197138">
    <property type="component" value="Unassembled WGS sequence"/>
</dbReference>
<gene>
    <name evidence="1" type="ORF">CDL15_Pgr017043</name>
    <name evidence="2" type="ORF">CRG98_006678</name>
</gene>
<evidence type="ECO:0000313" key="3">
    <source>
        <dbReference type="Proteomes" id="UP000197138"/>
    </source>
</evidence>
<reference evidence="2 4" key="3">
    <citation type="submission" date="2017-11" db="EMBL/GenBank/DDBJ databases">
        <title>De-novo sequencing of pomegranate (Punica granatum L.) genome.</title>
        <authorList>
            <person name="Akparov Z."/>
            <person name="Amiraslanov A."/>
            <person name="Hajiyeva S."/>
            <person name="Abbasov M."/>
            <person name="Kaur K."/>
            <person name="Hamwieh A."/>
            <person name="Solovyev V."/>
            <person name="Salamov A."/>
            <person name="Braich B."/>
            <person name="Kosarev P."/>
            <person name="Mahmoud A."/>
            <person name="Hajiyev E."/>
            <person name="Babayeva S."/>
            <person name="Izzatullayeva V."/>
            <person name="Mammadov A."/>
            <person name="Mammadov A."/>
            <person name="Sharifova S."/>
            <person name="Ojaghi J."/>
            <person name="Eynullazada K."/>
            <person name="Bayramov B."/>
            <person name="Abdulazimova A."/>
            <person name="Shahmuradov I."/>
        </authorList>
    </citation>
    <scope>NUCLEOTIDE SEQUENCE [LARGE SCALE GENOMIC DNA]</scope>
    <source>
        <strain evidence="2">AG2017</strain>
        <strain evidence="4">cv. AG2017</strain>
        <tissue evidence="2">Leaf</tissue>
    </source>
</reference>
<reference evidence="3" key="1">
    <citation type="journal article" date="2017" name="Plant J.">
        <title>The pomegranate (Punica granatum L.) genome and the genomics of punicalagin biosynthesis.</title>
        <authorList>
            <person name="Qin G."/>
            <person name="Xu C."/>
            <person name="Ming R."/>
            <person name="Tang H."/>
            <person name="Guyot R."/>
            <person name="Kramer E.M."/>
            <person name="Hu Y."/>
            <person name="Yi X."/>
            <person name="Qi Y."/>
            <person name="Xu X."/>
            <person name="Gao Z."/>
            <person name="Pan H."/>
            <person name="Jian J."/>
            <person name="Tian Y."/>
            <person name="Yue Z."/>
            <person name="Xu Y."/>
        </authorList>
    </citation>
    <scope>NUCLEOTIDE SEQUENCE [LARGE SCALE GENOMIC DNA]</scope>
    <source>
        <strain evidence="3">cv. Dabenzi</strain>
    </source>
</reference>
<evidence type="ECO:0000313" key="2">
    <source>
        <dbReference type="EMBL" id="PKI72978.1"/>
    </source>
</evidence>
<organism evidence="1 3">
    <name type="scientific">Punica granatum</name>
    <name type="common">Pomegranate</name>
    <dbReference type="NCBI Taxonomy" id="22663"/>
    <lineage>
        <taxon>Eukaryota</taxon>
        <taxon>Viridiplantae</taxon>
        <taxon>Streptophyta</taxon>
        <taxon>Embryophyta</taxon>
        <taxon>Tracheophyta</taxon>
        <taxon>Spermatophyta</taxon>
        <taxon>Magnoliopsida</taxon>
        <taxon>eudicotyledons</taxon>
        <taxon>Gunneridae</taxon>
        <taxon>Pentapetalae</taxon>
        <taxon>rosids</taxon>
        <taxon>malvids</taxon>
        <taxon>Myrtales</taxon>
        <taxon>Lythraceae</taxon>
        <taxon>Punica</taxon>
    </lineage>
</organism>
<dbReference type="EMBL" id="MTKT01002534">
    <property type="protein sequence ID" value="OWM77643.1"/>
    <property type="molecule type" value="Genomic_DNA"/>
</dbReference>
<proteinExistence type="predicted"/>
<name>A0A218WYC6_PUNGR</name>